<organism evidence="2 3">
    <name type="scientific">Arabis alpina</name>
    <name type="common">Alpine rock-cress</name>
    <dbReference type="NCBI Taxonomy" id="50452"/>
    <lineage>
        <taxon>Eukaryota</taxon>
        <taxon>Viridiplantae</taxon>
        <taxon>Streptophyta</taxon>
        <taxon>Embryophyta</taxon>
        <taxon>Tracheophyta</taxon>
        <taxon>Spermatophyta</taxon>
        <taxon>Magnoliopsida</taxon>
        <taxon>eudicotyledons</taxon>
        <taxon>Gunneridae</taxon>
        <taxon>Pentapetalae</taxon>
        <taxon>rosids</taxon>
        <taxon>malvids</taxon>
        <taxon>Brassicales</taxon>
        <taxon>Brassicaceae</taxon>
        <taxon>Arabideae</taxon>
        <taxon>Arabis</taxon>
    </lineage>
</organism>
<dbReference type="OrthoDB" id="1080174at2759"/>
<dbReference type="EMBL" id="CM002872">
    <property type="protein sequence ID" value="KFK36879.1"/>
    <property type="molecule type" value="Genomic_DNA"/>
</dbReference>
<name>A0A087H427_ARAAL</name>
<sequence length="93" mass="10825">MSMTSYITRMKVYMVIVDIGVYHDDCKQYEQLLQKVISGRSPKDVLVYCYGKIASGFAAKLTYEEAEKLKGKKGIFEVIEHEIYSNDVREFKR</sequence>
<reference evidence="3" key="1">
    <citation type="journal article" date="2015" name="Nat. Plants">
        <title>Genome expansion of Arabis alpina linked with retrotransposition and reduced symmetric DNA methylation.</title>
        <authorList>
            <person name="Willing E.M."/>
            <person name="Rawat V."/>
            <person name="Mandakova T."/>
            <person name="Maumus F."/>
            <person name="James G.V."/>
            <person name="Nordstroem K.J."/>
            <person name="Becker C."/>
            <person name="Warthmann N."/>
            <person name="Chica C."/>
            <person name="Szarzynska B."/>
            <person name="Zytnicki M."/>
            <person name="Albani M.C."/>
            <person name="Kiefer C."/>
            <person name="Bergonzi S."/>
            <person name="Castaings L."/>
            <person name="Mateos J.L."/>
            <person name="Berns M.C."/>
            <person name="Bujdoso N."/>
            <person name="Piofczyk T."/>
            <person name="de Lorenzo L."/>
            <person name="Barrero-Sicilia C."/>
            <person name="Mateos I."/>
            <person name="Piednoel M."/>
            <person name="Hagmann J."/>
            <person name="Chen-Min-Tao R."/>
            <person name="Iglesias-Fernandez R."/>
            <person name="Schuster S.C."/>
            <person name="Alonso-Blanco C."/>
            <person name="Roudier F."/>
            <person name="Carbonero P."/>
            <person name="Paz-Ares J."/>
            <person name="Davis S.J."/>
            <person name="Pecinka A."/>
            <person name="Quesneville H."/>
            <person name="Colot V."/>
            <person name="Lysak M.A."/>
            <person name="Weigel D."/>
            <person name="Coupland G."/>
            <person name="Schneeberger K."/>
        </authorList>
    </citation>
    <scope>NUCLEOTIDE SEQUENCE [LARGE SCALE GENOMIC DNA]</scope>
    <source>
        <strain evidence="3">cv. Pajares</strain>
    </source>
</reference>
<evidence type="ECO:0000313" key="3">
    <source>
        <dbReference type="Proteomes" id="UP000029120"/>
    </source>
</evidence>
<accession>A0A087H427</accession>
<evidence type="ECO:0000313" key="2">
    <source>
        <dbReference type="EMBL" id="KFK36879.1"/>
    </source>
</evidence>
<dbReference type="Pfam" id="PF05922">
    <property type="entry name" value="Inhibitor_I9"/>
    <property type="match status" value="1"/>
</dbReference>
<dbReference type="InterPro" id="IPR010259">
    <property type="entry name" value="S8pro/Inhibitor_I9"/>
</dbReference>
<dbReference type="Gene3D" id="3.30.70.80">
    <property type="entry name" value="Peptidase S8 propeptide/proteinase inhibitor I9"/>
    <property type="match status" value="1"/>
</dbReference>
<dbReference type="Proteomes" id="UP000029120">
    <property type="component" value="Chromosome 4"/>
</dbReference>
<gene>
    <name evidence="2" type="ordered locus">AALP_Aa4g183700</name>
</gene>
<dbReference type="PANTHER" id="PTHR48222:SF4">
    <property type="entry name" value="PROTEINASE INHIBITOR, PROPEPTIDE"/>
    <property type="match status" value="1"/>
</dbReference>
<dbReference type="Gramene" id="KFK36879">
    <property type="protein sequence ID" value="KFK36879"/>
    <property type="gene ID" value="AALP_AA4G183700"/>
</dbReference>
<dbReference type="AlphaFoldDB" id="A0A087H427"/>
<protein>
    <recommendedName>
        <fullName evidence="1">Inhibitor I9 domain-containing protein</fullName>
    </recommendedName>
</protein>
<dbReference type="InterPro" id="IPR037045">
    <property type="entry name" value="S8pro/Inhibitor_I9_sf"/>
</dbReference>
<dbReference type="PANTHER" id="PTHR48222">
    <property type="entry name" value="PROTEINASE INHIBITOR, PROPEPTIDE"/>
    <property type="match status" value="1"/>
</dbReference>
<evidence type="ECO:0000259" key="1">
    <source>
        <dbReference type="Pfam" id="PF05922"/>
    </source>
</evidence>
<keyword evidence="3" id="KW-1185">Reference proteome</keyword>
<proteinExistence type="predicted"/>
<feature type="domain" description="Inhibitor I9" evidence="1">
    <location>
        <begin position="27"/>
        <end position="84"/>
    </location>
</feature>